<dbReference type="CDD" id="cd06583">
    <property type="entry name" value="PGRP"/>
    <property type="match status" value="1"/>
</dbReference>
<comment type="cofactor">
    <cofactor evidence="2">
        <name>Zn(2+)</name>
        <dbReference type="ChEBI" id="CHEBI:29105"/>
    </cofactor>
</comment>
<dbReference type="PANTHER" id="PTHR30417:SF4">
    <property type="entry name" value="1,6-ANHYDRO-N-ACETYLMURAMYL-L-ALANINE AMIDASE AMPD"/>
    <property type="match status" value="1"/>
</dbReference>
<evidence type="ECO:0000256" key="6">
    <source>
        <dbReference type="ARBA" id="ARBA00022490"/>
    </source>
</evidence>
<dbReference type="Pfam" id="PF01510">
    <property type="entry name" value="Amidase_2"/>
    <property type="match status" value="1"/>
</dbReference>
<keyword evidence="7" id="KW-0479">Metal-binding</keyword>
<proteinExistence type="inferred from homology"/>
<keyword evidence="6" id="KW-0963">Cytoplasm</keyword>
<evidence type="ECO:0000256" key="10">
    <source>
        <dbReference type="ARBA" id="ARBA00023316"/>
    </source>
</evidence>
<evidence type="ECO:0000256" key="4">
    <source>
        <dbReference type="ARBA" id="ARBA00007553"/>
    </source>
</evidence>
<sequence length="180" mass="20594">MIKNAILTHAEYYPTTHWDERPDPDDISLLVIHNISLPPNEFGGDYIKYFFTGRLDPTLHPYFQKIHQMRVSAHCLIKRGGEVIQFVPFDKRAWHAGISSYQGTTRCNDFSIGIEMEGADHIPYTSLQYNSLQLVTKSIMSTYSDISLGRIVGHNDIAPGRKTDPGFSFDWAKYRQALNK</sequence>
<evidence type="ECO:0000256" key="12">
    <source>
        <dbReference type="ARBA" id="ARBA00042615"/>
    </source>
</evidence>
<evidence type="ECO:0000313" key="14">
    <source>
        <dbReference type="EMBL" id="MCF2948683.1"/>
    </source>
</evidence>
<feature type="domain" description="N-acetylmuramoyl-L-alanine amidase" evidence="13">
    <location>
        <begin position="17"/>
        <end position="166"/>
    </location>
</feature>
<protein>
    <recommendedName>
        <fullName evidence="11">1,6-anhydro-N-acetylmuramyl-L-alanine amidase AmpD</fullName>
        <ecNumber evidence="5">3.5.1.28</ecNumber>
    </recommendedName>
    <alternativeName>
        <fullName evidence="12">N-acetylmuramoyl-L-alanine amidase</fullName>
    </alternativeName>
</protein>
<dbReference type="RefSeq" id="WP_235312636.1">
    <property type="nucleotide sequence ID" value="NZ_JAKGAS010000005.1"/>
</dbReference>
<comment type="subcellular location">
    <subcellularLocation>
        <location evidence="3">Cytoplasm</location>
    </subcellularLocation>
</comment>
<dbReference type="SUPFAM" id="SSF55846">
    <property type="entry name" value="N-acetylmuramoyl-L-alanine amidase-like"/>
    <property type="match status" value="1"/>
</dbReference>
<evidence type="ECO:0000256" key="1">
    <source>
        <dbReference type="ARBA" id="ARBA00001561"/>
    </source>
</evidence>
<accession>A0ABS9D9J7</accession>
<dbReference type="EMBL" id="JAKGAS010000005">
    <property type="protein sequence ID" value="MCF2948683.1"/>
    <property type="molecule type" value="Genomic_DNA"/>
</dbReference>
<keyword evidence="10" id="KW-0961">Cell wall biogenesis/degradation</keyword>
<evidence type="ECO:0000256" key="3">
    <source>
        <dbReference type="ARBA" id="ARBA00004496"/>
    </source>
</evidence>
<evidence type="ECO:0000259" key="13">
    <source>
        <dbReference type="SMART" id="SM00644"/>
    </source>
</evidence>
<dbReference type="InterPro" id="IPR036505">
    <property type="entry name" value="Amidase/PGRP_sf"/>
</dbReference>
<evidence type="ECO:0000256" key="11">
    <source>
        <dbReference type="ARBA" id="ARBA00039257"/>
    </source>
</evidence>
<comment type="similarity">
    <text evidence="4">Belongs to the N-acetylmuramoyl-L-alanine amidase 2 family.</text>
</comment>
<reference evidence="14 15" key="1">
    <citation type="submission" date="2022-01" db="EMBL/GenBank/DDBJ databases">
        <title>Paraglaciecola sp. G1-23.</title>
        <authorList>
            <person name="Jin M.S."/>
            <person name="Han D.M."/>
            <person name="Kim H.M."/>
            <person name="Jeon C.O."/>
        </authorList>
    </citation>
    <scope>NUCLEOTIDE SEQUENCE [LARGE SCALE GENOMIC DNA]</scope>
    <source>
        <strain evidence="14 15">G1-23</strain>
    </source>
</reference>
<dbReference type="InterPro" id="IPR002502">
    <property type="entry name" value="Amidase_domain"/>
</dbReference>
<dbReference type="Proteomes" id="UP001521137">
    <property type="component" value="Unassembled WGS sequence"/>
</dbReference>
<evidence type="ECO:0000256" key="7">
    <source>
        <dbReference type="ARBA" id="ARBA00022723"/>
    </source>
</evidence>
<comment type="catalytic activity">
    <reaction evidence="1">
        <text>Hydrolyzes the link between N-acetylmuramoyl residues and L-amino acid residues in certain cell-wall glycopeptides.</text>
        <dbReference type="EC" id="3.5.1.28"/>
    </reaction>
</comment>
<evidence type="ECO:0000256" key="2">
    <source>
        <dbReference type="ARBA" id="ARBA00001947"/>
    </source>
</evidence>
<gene>
    <name evidence="14" type="primary">ampD</name>
    <name evidence="14" type="ORF">L0668_11240</name>
</gene>
<comment type="caution">
    <text evidence="14">The sequence shown here is derived from an EMBL/GenBank/DDBJ whole genome shotgun (WGS) entry which is preliminary data.</text>
</comment>
<dbReference type="EC" id="3.5.1.28" evidence="5"/>
<dbReference type="PANTHER" id="PTHR30417">
    <property type="entry name" value="N-ACETYLMURAMOYL-L-ALANINE AMIDASE AMID"/>
    <property type="match status" value="1"/>
</dbReference>
<evidence type="ECO:0000256" key="8">
    <source>
        <dbReference type="ARBA" id="ARBA00022801"/>
    </source>
</evidence>
<dbReference type="SMART" id="SM00644">
    <property type="entry name" value="Ami_2"/>
    <property type="match status" value="1"/>
</dbReference>
<evidence type="ECO:0000256" key="9">
    <source>
        <dbReference type="ARBA" id="ARBA00022833"/>
    </source>
</evidence>
<evidence type="ECO:0000256" key="5">
    <source>
        <dbReference type="ARBA" id="ARBA00011901"/>
    </source>
</evidence>
<keyword evidence="8 14" id="KW-0378">Hydrolase</keyword>
<dbReference type="Gene3D" id="3.40.80.10">
    <property type="entry name" value="Peptidoglycan recognition protein-like"/>
    <property type="match status" value="1"/>
</dbReference>
<keyword evidence="15" id="KW-1185">Reference proteome</keyword>
<dbReference type="NCBIfam" id="NF008758">
    <property type="entry name" value="PRK11789.1"/>
    <property type="match status" value="1"/>
</dbReference>
<name>A0ABS9D9J7_9ALTE</name>
<keyword evidence="9" id="KW-0862">Zinc</keyword>
<evidence type="ECO:0000313" key="15">
    <source>
        <dbReference type="Proteomes" id="UP001521137"/>
    </source>
</evidence>
<dbReference type="InterPro" id="IPR051206">
    <property type="entry name" value="NAMLAA_amidase_2"/>
</dbReference>
<organism evidence="14 15">
    <name type="scientific">Paraglaciecola algarum</name>
    <dbReference type="NCBI Taxonomy" id="3050085"/>
    <lineage>
        <taxon>Bacteria</taxon>
        <taxon>Pseudomonadati</taxon>
        <taxon>Pseudomonadota</taxon>
        <taxon>Gammaproteobacteria</taxon>
        <taxon>Alteromonadales</taxon>
        <taxon>Alteromonadaceae</taxon>
        <taxon>Paraglaciecola</taxon>
    </lineage>
</organism>
<dbReference type="GO" id="GO:0008745">
    <property type="term" value="F:N-acetylmuramoyl-L-alanine amidase activity"/>
    <property type="evidence" value="ECO:0007669"/>
    <property type="project" value="UniProtKB-EC"/>
</dbReference>